<dbReference type="PROSITE" id="PS50893">
    <property type="entry name" value="ABC_TRANSPORTER_2"/>
    <property type="match status" value="1"/>
</dbReference>
<dbReference type="SUPFAM" id="SSF49785">
    <property type="entry name" value="Galactose-binding domain-like"/>
    <property type="match status" value="1"/>
</dbReference>
<organism evidence="9 10">
    <name type="scientific">Nocardioides salarius</name>
    <dbReference type="NCBI Taxonomy" id="374513"/>
    <lineage>
        <taxon>Bacteria</taxon>
        <taxon>Bacillati</taxon>
        <taxon>Actinomycetota</taxon>
        <taxon>Actinomycetes</taxon>
        <taxon>Propionibacteriales</taxon>
        <taxon>Nocardioidaceae</taxon>
        <taxon>Nocardioides</taxon>
    </lineage>
</organism>
<accession>A0ABS2MB68</accession>
<dbReference type="InterPro" id="IPR000383">
    <property type="entry name" value="Xaa-Pro-like_dom"/>
</dbReference>
<dbReference type="SUPFAM" id="SSF52540">
    <property type="entry name" value="P-loop containing nucleoside triphosphate hydrolases"/>
    <property type="match status" value="1"/>
</dbReference>
<comment type="caution">
    <text evidence="9">The sequence shown here is derived from an EMBL/GenBank/DDBJ whole genome shotgun (WGS) entry which is preliminary data.</text>
</comment>
<keyword evidence="7" id="KW-0732">Signal</keyword>
<feature type="domain" description="ABC transporter" evidence="8">
    <location>
        <begin position="593"/>
        <end position="821"/>
    </location>
</feature>
<dbReference type="GO" id="GO:0005524">
    <property type="term" value="F:ATP binding"/>
    <property type="evidence" value="ECO:0007669"/>
    <property type="project" value="UniProtKB-KW"/>
</dbReference>
<dbReference type="Pfam" id="PF02129">
    <property type="entry name" value="Peptidase_S15"/>
    <property type="match status" value="1"/>
</dbReference>
<dbReference type="PANTHER" id="PTHR43335:SF4">
    <property type="entry name" value="ABC TRANSPORTER, ATP-BINDING PROTEIN"/>
    <property type="match status" value="1"/>
</dbReference>
<dbReference type="InterPro" id="IPR013736">
    <property type="entry name" value="Xaa-Pro_dipept_C"/>
</dbReference>
<dbReference type="SMART" id="SM00939">
    <property type="entry name" value="PepX_C"/>
    <property type="match status" value="1"/>
</dbReference>
<keyword evidence="4" id="KW-0378">Hydrolase</keyword>
<dbReference type="InterPro" id="IPR003439">
    <property type="entry name" value="ABC_transporter-like_ATP-bd"/>
</dbReference>
<dbReference type="Gene3D" id="3.40.50.300">
    <property type="entry name" value="P-loop containing nucleotide triphosphate hydrolases"/>
    <property type="match status" value="1"/>
</dbReference>
<gene>
    <name evidence="9" type="ORF">JOE61_002251</name>
</gene>
<dbReference type="Proteomes" id="UP000732378">
    <property type="component" value="Unassembled WGS sequence"/>
</dbReference>
<protein>
    <submittedName>
        <fullName evidence="9">ABC-2 type transport system ATP-binding protein</fullName>
    </submittedName>
</protein>
<feature type="chain" id="PRO_5046819095" evidence="7">
    <location>
        <begin position="25"/>
        <end position="907"/>
    </location>
</feature>
<dbReference type="InterPro" id="IPR003593">
    <property type="entry name" value="AAA+_ATPase"/>
</dbReference>
<name>A0ABS2MB68_9ACTN</name>
<dbReference type="Pfam" id="PF00005">
    <property type="entry name" value="ABC_tran"/>
    <property type="match status" value="1"/>
</dbReference>
<dbReference type="Gene3D" id="3.40.50.1820">
    <property type="entry name" value="alpha/beta hydrolase"/>
    <property type="match status" value="1"/>
</dbReference>
<proteinExistence type="inferred from homology"/>
<evidence type="ECO:0000256" key="5">
    <source>
        <dbReference type="ARBA" id="ARBA00022840"/>
    </source>
</evidence>
<evidence type="ECO:0000256" key="7">
    <source>
        <dbReference type="SAM" id="SignalP"/>
    </source>
</evidence>
<dbReference type="InterPro" id="IPR029058">
    <property type="entry name" value="AB_hydrolase_fold"/>
</dbReference>
<dbReference type="InterPro" id="IPR027417">
    <property type="entry name" value="P-loop_NTPase"/>
</dbReference>
<evidence type="ECO:0000256" key="4">
    <source>
        <dbReference type="ARBA" id="ARBA00022801"/>
    </source>
</evidence>
<evidence type="ECO:0000259" key="8">
    <source>
        <dbReference type="PROSITE" id="PS50893"/>
    </source>
</evidence>
<evidence type="ECO:0000256" key="3">
    <source>
        <dbReference type="ARBA" id="ARBA00022741"/>
    </source>
</evidence>
<sequence length="907" mass="93661">MRARSTAALAGALALSLAAPSALLSPAAAQGTAGPRVSEALVAVGAEPGGAEVELDTSVFVPDGEGPHPAVLLTHGFGGSKDDLVEQAGDLAGDGYLVLTYTARGFGDSGGRIHLADPDYEIADARALVDVLAERDDVVTDADGDPRVGLVGASYGGAVSLMTAATDPRVDTVVAAITWHDLAESFFPQSVRGSDAPGPFKQLWASRFFLSTAAQGAQDDPVCGRFAPEVCRLFLEAAETGEPSPGLLDLLGEHSPAPLLDDLDAPTYLVQGMADTLFGLDQSEATAEALREQGTPVAVRWSDGGHDDLGGSLEADTATIEPWLEHYLRGPGVEETSDLPLPELSWALPRSRGQDASTVQSTDEPGSAAYESLELEGEAQPLANPPGGEPQSITAVPSTGDAVDEFSDVVSTYPLAALPGQSASFDTAELDEARTVVGSPRVRLTVTSTGRSSTLFLSLWQVANGVPELSRRLVAPVTVATTPGEATTVEVALPGGTWQVPAGSRLRVLVTSTDQTYAAPRTARADLVQVSELQLPSVDGAAVLATDGGGLDDEVVGLLVAIGVVALGLLLAAVVGRRRSHGPVDPDLADVPLVVEGLVKTYADGHRAVDDVSWRAERGQVVGLLGPNGAGKTTTLRMVMGLIAPDSGQVHVLGRRVGPGTPVLARVGALIEGPGFLPHLSGRANLEAYWAATGRDPAEAGYEEVLEIAALGGAVERPVRTYSQGMRQRLGIAQAMLGLPEVLVLDEPTNGLDPPQIAGLRPVLARYAAAGRTVVISSHLLAEVELTCSHVVVMHAGRVVTTGTVAELVDSTDTTVVTLAPGSDPDVLADELRGLEGITEVDAVADVDEPHVVVVADLERAEVVRAAAGSGADVVGVSSRRQLEEVFLGVIAAASGSDPDLRQVRSR</sequence>
<dbReference type="InterPro" id="IPR008979">
    <property type="entry name" value="Galactose-bd-like_sf"/>
</dbReference>
<evidence type="ECO:0000313" key="10">
    <source>
        <dbReference type="Proteomes" id="UP000732378"/>
    </source>
</evidence>
<keyword evidence="5 9" id="KW-0067">ATP-binding</keyword>
<feature type="signal peptide" evidence="7">
    <location>
        <begin position="1"/>
        <end position="24"/>
    </location>
</feature>
<evidence type="ECO:0000256" key="1">
    <source>
        <dbReference type="ARBA" id="ARBA00005417"/>
    </source>
</evidence>
<evidence type="ECO:0000313" key="9">
    <source>
        <dbReference type="EMBL" id="MBM7508437.1"/>
    </source>
</evidence>
<dbReference type="Pfam" id="PF08530">
    <property type="entry name" value="PepX_C"/>
    <property type="match status" value="1"/>
</dbReference>
<comment type="similarity">
    <text evidence="1">Belongs to the ABC transporter superfamily.</text>
</comment>
<evidence type="ECO:0000256" key="6">
    <source>
        <dbReference type="SAM" id="MobiDB-lite"/>
    </source>
</evidence>
<feature type="region of interest" description="Disordered" evidence="6">
    <location>
        <begin position="379"/>
        <end position="399"/>
    </location>
</feature>
<dbReference type="PROSITE" id="PS00211">
    <property type="entry name" value="ABC_TRANSPORTER_1"/>
    <property type="match status" value="1"/>
</dbReference>
<dbReference type="RefSeq" id="WP_193669540.1">
    <property type="nucleotide sequence ID" value="NZ_JACDTV010000009.1"/>
</dbReference>
<dbReference type="SUPFAM" id="SSF53474">
    <property type="entry name" value="alpha/beta-Hydrolases"/>
    <property type="match status" value="1"/>
</dbReference>
<keyword evidence="10" id="KW-1185">Reference proteome</keyword>
<dbReference type="PANTHER" id="PTHR43335">
    <property type="entry name" value="ABC TRANSPORTER, ATP-BINDING PROTEIN"/>
    <property type="match status" value="1"/>
</dbReference>
<keyword evidence="3" id="KW-0547">Nucleotide-binding</keyword>
<reference evidence="9 10" key="1">
    <citation type="submission" date="2021-01" db="EMBL/GenBank/DDBJ databases">
        <title>Sequencing the genomes of 1000 actinobacteria strains.</title>
        <authorList>
            <person name="Klenk H.-P."/>
        </authorList>
    </citation>
    <scope>NUCLEOTIDE SEQUENCE [LARGE SCALE GENOMIC DNA]</scope>
    <source>
        <strain evidence="9 10">DSM 18239</strain>
    </source>
</reference>
<keyword evidence="2" id="KW-0813">Transport</keyword>
<dbReference type="EMBL" id="JAFBBZ010000001">
    <property type="protein sequence ID" value="MBM7508437.1"/>
    <property type="molecule type" value="Genomic_DNA"/>
</dbReference>
<evidence type="ECO:0000256" key="2">
    <source>
        <dbReference type="ARBA" id="ARBA00022448"/>
    </source>
</evidence>
<dbReference type="InterPro" id="IPR017871">
    <property type="entry name" value="ABC_transporter-like_CS"/>
</dbReference>
<dbReference type="SMART" id="SM00382">
    <property type="entry name" value="AAA"/>
    <property type="match status" value="1"/>
</dbReference>
<dbReference type="Gene3D" id="2.60.120.260">
    <property type="entry name" value="Galactose-binding domain-like"/>
    <property type="match status" value="1"/>
</dbReference>